<dbReference type="AlphaFoldDB" id="A0A7X6RPC2"/>
<dbReference type="RefSeq" id="WP_061078331.1">
    <property type="nucleotide sequence ID" value="NZ_JAAXPG010000006.1"/>
</dbReference>
<dbReference type="EMBL" id="JAAXPG010000006">
    <property type="protein sequence ID" value="NKY97584.1"/>
    <property type="molecule type" value="Genomic_DNA"/>
</dbReference>
<dbReference type="InterPro" id="IPR051324">
    <property type="entry name" value="Stress/Tellurium_Resist"/>
</dbReference>
<comment type="caution">
    <text evidence="1">The sequence shown here is derived from an EMBL/GenBank/DDBJ whole genome shotgun (WGS) entry which is preliminary data.</text>
</comment>
<dbReference type="CDD" id="cd06974">
    <property type="entry name" value="TerD_like"/>
    <property type="match status" value="1"/>
</dbReference>
<dbReference type="Proteomes" id="UP000553209">
    <property type="component" value="Unassembled WGS sequence"/>
</dbReference>
<protein>
    <submittedName>
        <fullName evidence="1">TerD family protein</fullName>
    </submittedName>
</protein>
<proteinExistence type="predicted"/>
<gene>
    <name evidence="1" type="ORF">HGB44_07840</name>
</gene>
<keyword evidence="2" id="KW-1185">Reference proteome</keyword>
<organism evidence="1 2">
    <name type="scientific">Nocardiopsis alborubida</name>
    <dbReference type="NCBI Taxonomy" id="146802"/>
    <lineage>
        <taxon>Bacteria</taxon>
        <taxon>Bacillati</taxon>
        <taxon>Actinomycetota</taxon>
        <taxon>Actinomycetes</taxon>
        <taxon>Streptosporangiales</taxon>
        <taxon>Nocardiopsidaceae</taxon>
        <taxon>Nocardiopsis</taxon>
    </lineage>
</organism>
<dbReference type="PANTHER" id="PTHR32097:SF18">
    <property type="entry name" value="RING-TYPE DOMAIN-CONTAINING PROTEIN"/>
    <property type="match status" value="1"/>
</dbReference>
<dbReference type="InterPro" id="IPR003325">
    <property type="entry name" value="TerD"/>
</dbReference>
<evidence type="ECO:0000313" key="2">
    <source>
        <dbReference type="Proteomes" id="UP000553209"/>
    </source>
</evidence>
<name>A0A7X6RPC2_9ACTN</name>
<accession>A0A7X6RPC2</accession>
<evidence type="ECO:0000313" key="1">
    <source>
        <dbReference type="EMBL" id="NKY97584.1"/>
    </source>
</evidence>
<dbReference type="PANTHER" id="PTHR32097">
    <property type="entry name" value="CAMP-BINDING PROTEIN 1-RELATED"/>
    <property type="match status" value="1"/>
</dbReference>
<dbReference type="Gene3D" id="2.60.60.30">
    <property type="entry name" value="sav2460 like domains"/>
    <property type="match status" value="1"/>
</dbReference>
<sequence>MPCMVYGEIIQRTLRVPEPSGAPGDGCAATRRLDAALLSVGFTLTGGLRARLEGLAPEAVLREAGLLLDAVRRLVGAAAERNVYFRDFPDNVPDTVEFWAECLAKAIGDPAGPVHLALPEGRVNLLDLPSYGRYQHAYAALAAARDAFVPGAKDRLTPLHLGASLAEETRALYADLAGSPVPLGEGDLALLAVLADECADGEPPRVIPVRENRAVVNAARVRAGHAPRADTATDVLRLAQALSDGDPTLARPARPRSFRRRERRALLAALDAVIADNPGKLADVGRHTEAWKRLGEGLHPHEYPAWEHAREVFAVARGDRRVRTFDARVEAAFLDGDVTAAVDLLATAPGMLVRALDRILAVGGAGTGEPLAARLREVGDRVSGRVLVSAREQLANRDAPGLVRLFANQSARGHTAPDTRPPLPRAGTAAVLEALDGLIARRLPLHDLLLVDPAVLSVAVPRSGRGAAKGMGVLPRGSRTEVEGDRLRFFVHWTQTETRETDLDLSVELLDQDFAPVGQVSWTNLGQGATVHSGDLVAAPAPGGATEMIDLDLSALDERVRHVVPQVLVYEGDRFTFLPEAFFGYMTRDGEQGGMPFEPRTVRVRSDLEGESRVLVPLVFSRGSGGRWNACWTHLFLRGRQHFNRVEETGASARLMARAVVERRYLTVRHLVDLMAGAGAEVREYREPPTAEEVAGRQVAYLGLERPEGLPEGVGVTALADLPSLLPDPEAVSP</sequence>
<reference evidence="1 2" key="1">
    <citation type="submission" date="2020-04" db="EMBL/GenBank/DDBJ databases">
        <title>MicrobeNet Type strains.</title>
        <authorList>
            <person name="Nicholson A.C."/>
        </authorList>
    </citation>
    <scope>NUCLEOTIDE SEQUENCE [LARGE SCALE GENOMIC DNA]</scope>
    <source>
        <strain evidence="1 2">ATCC 23612</strain>
    </source>
</reference>